<reference evidence="1 2" key="1">
    <citation type="submission" date="2020-11" db="EMBL/GenBank/DDBJ databases">
        <authorList>
            <person name="Wallbank WR R."/>
            <person name="Pardo Diaz C."/>
            <person name="Kozak K."/>
            <person name="Martin S."/>
            <person name="Jiggins C."/>
            <person name="Moest M."/>
            <person name="Warren A I."/>
            <person name="Generalovic N T."/>
            <person name="Byers J.R.P. K."/>
            <person name="Montejo-Kovacevich G."/>
            <person name="Yen C E."/>
        </authorList>
    </citation>
    <scope>NUCLEOTIDE SEQUENCE [LARGE SCALE GENOMIC DNA]</scope>
</reference>
<dbReference type="InParanoid" id="A0A7R8UV01"/>
<name>A0A7R8UV01_HERIL</name>
<accession>A0A7R8UV01</accession>
<proteinExistence type="predicted"/>
<evidence type="ECO:0000313" key="1">
    <source>
        <dbReference type="EMBL" id="CAD7087103.1"/>
    </source>
</evidence>
<keyword evidence="2" id="KW-1185">Reference proteome</keyword>
<dbReference type="AlphaFoldDB" id="A0A7R8UV01"/>
<gene>
    <name evidence="1" type="ORF">HERILL_LOCUS9829</name>
</gene>
<organism evidence="1 2">
    <name type="scientific">Hermetia illucens</name>
    <name type="common">Black soldier fly</name>
    <dbReference type="NCBI Taxonomy" id="343691"/>
    <lineage>
        <taxon>Eukaryota</taxon>
        <taxon>Metazoa</taxon>
        <taxon>Ecdysozoa</taxon>
        <taxon>Arthropoda</taxon>
        <taxon>Hexapoda</taxon>
        <taxon>Insecta</taxon>
        <taxon>Pterygota</taxon>
        <taxon>Neoptera</taxon>
        <taxon>Endopterygota</taxon>
        <taxon>Diptera</taxon>
        <taxon>Brachycera</taxon>
        <taxon>Stratiomyomorpha</taxon>
        <taxon>Stratiomyidae</taxon>
        <taxon>Hermetiinae</taxon>
        <taxon>Hermetia</taxon>
    </lineage>
</organism>
<evidence type="ECO:0000313" key="2">
    <source>
        <dbReference type="Proteomes" id="UP000594454"/>
    </source>
</evidence>
<dbReference type="Proteomes" id="UP000594454">
    <property type="component" value="Chromosome 4"/>
</dbReference>
<sequence length="90" mass="10842">MRFTILELFSVQNYRRLNLPYRPIHLLLNVLNISTWSFVLTRQFRLLAICELSEVYCEFKCRCTTRIYPCRYFILTLSTVESISCYSNSR</sequence>
<protein>
    <submittedName>
        <fullName evidence="1">Uncharacterized protein</fullName>
    </submittedName>
</protein>
<dbReference type="EMBL" id="LR899012">
    <property type="protein sequence ID" value="CAD7087103.1"/>
    <property type="molecule type" value="Genomic_DNA"/>
</dbReference>